<accession>R9PG02</accession>
<dbReference type="InterPro" id="IPR000253">
    <property type="entry name" value="FHA_dom"/>
</dbReference>
<dbReference type="InterPro" id="IPR017735">
    <property type="entry name" value="T6SS_FHA"/>
</dbReference>
<protein>
    <recommendedName>
        <fullName evidence="1">FHA domain-containing protein</fullName>
    </recommendedName>
</protein>
<dbReference type="AlphaFoldDB" id="R9PG02"/>
<comment type="caution">
    <text evidence="2">The sequence shown here is derived from an EMBL/GenBank/DDBJ whole genome shotgun (WGS) entry which is preliminary data.</text>
</comment>
<evidence type="ECO:0000259" key="1">
    <source>
        <dbReference type="PROSITE" id="PS50006"/>
    </source>
</evidence>
<dbReference type="SMART" id="SM00240">
    <property type="entry name" value="FHA"/>
    <property type="match status" value="1"/>
</dbReference>
<sequence length="289" mass="30495">MNLSLSVISYHRFTSGVEEKKTLSTTSGESVITIGRASQCSWCLLDPERVISSRHARIESNNGQFWLYDTSTNGVFVNRSVEALAKDQPYQLNDGDTLAIGDYEIEVAISAQAIAQQAPSSAQVATAAPTVQAPAAMPATNLEEDFGVLAEPEPIANNSSSLDAKLNANLDDAFALPQSMNDEQSSIPEDWNALFASPAPQEPVAVSAPQQPAAVPSAAVPEVKQPAVAEPVAAVANTMANDPLAFAAATTKQATPAAPAAAVKPQYSSADEQAHLAAVFWKEWEYLPS</sequence>
<dbReference type="InterPro" id="IPR008984">
    <property type="entry name" value="SMAD_FHA_dom_sf"/>
</dbReference>
<organism evidence="2 3">
    <name type="scientific">Agarivorans albus MKT 106</name>
    <dbReference type="NCBI Taxonomy" id="1331007"/>
    <lineage>
        <taxon>Bacteria</taxon>
        <taxon>Pseudomonadati</taxon>
        <taxon>Pseudomonadota</taxon>
        <taxon>Gammaproteobacteria</taxon>
        <taxon>Alteromonadales</taxon>
        <taxon>Alteromonadaceae</taxon>
        <taxon>Agarivorans</taxon>
    </lineage>
</organism>
<evidence type="ECO:0000313" key="2">
    <source>
        <dbReference type="EMBL" id="GAD00183.1"/>
    </source>
</evidence>
<dbReference type="SUPFAM" id="SSF49879">
    <property type="entry name" value="SMAD/FHA domain"/>
    <property type="match status" value="1"/>
</dbReference>
<dbReference type="Pfam" id="PF00498">
    <property type="entry name" value="FHA"/>
    <property type="match status" value="1"/>
</dbReference>
<gene>
    <name evidence="2" type="ORF">AALB_0263</name>
</gene>
<proteinExistence type="predicted"/>
<reference evidence="2" key="1">
    <citation type="journal article" date="2013" name="Genome Announc.">
        <title>Draft Genome Sequence of Agarivorans albus Strain MKT 106T, an Agarolytic Marine Bacterium.</title>
        <authorList>
            <person name="Yasuike M."/>
            <person name="Nakamura Y."/>
            <person name="Kai W."/>
            <person name="Fujiwara A."/>
            <person name="Fukui Y."/>
            <person name="Satomi M."/>
            <person name="Sano M."/>
        </authorList>
    </citation>
    <scope>NUCLEOTIDE SEQUENCE [LARGE SCALE GENOMIC DNA]</scope>
</reference>
<dbReference type="CDD" id="cd00060">
    <property type="entry name" value="FHA"/>
    <property type="match status" value="1"/>
</dbReference>
<dbReference type="PROSITE" id="PS50006">
    <property type="entry name" value="FHA_DOMAIN"/>
    <property type="match status" value="1"/>
</dbReference>
<dbReference type="PANTHER" id="PTHR23308">
    <property type="entry name" value="NUCLEAR INHIBITOR OF PROTEIN PHOSPHATASE-1"/>
    <property type="match status" value="1"/>
</dbReference>
<evidence type="ECO:0000313" key="3">
    <source>
        <dbReference type="Proteomes" id="UP000014461"/>
    </source>
</evidence>
<dbReference type="RefSeq" id="WP_016399951.1">
    <property type="nucleotide sequence ID" value="NZ_BARX01000001.1"/>
</dbReference>
<dbReference type="InterPro" id="IPR050923">
    <property type="entry name" value="Cell_Proc_Reg/RNA_Proc"/>
</dbReference>
<name>R9PG02_AGAAL</name>
<dbReference type="STRING" id="1331007.AALB_0263"/>
<keyword evidence="3" id="KW-1185">Reference proteome</keyword>
<dbReference type="Gene3D" id="2.60.200.20">
    <property type="match status" value="1"/>
</dbReference>
<dbReference type="Proteomes" id="UP000014461">
    <property type="component" value="Unassembled WGS sequence"/>
</dbReference>
<dbReference type="NCBIfam" id="TIGR03354">
    <property type="entry name" value="VI_FHA"/>
    <property type="match status" value="1"/>
</dbReference>
<dbReference type="EMBL" id="BARX01000001">
    <property type="protein sequence ID" value="GAD00183.1"/>
    <property type="molecule type" value="Genomic_DNA"/>
</dbReference>
<feature type="domain" description="FHA" evidence="1">
    <location>
        <begin position="32"/>
        <end position="82"/>
    </location>
</feature>